<reference evidence="3 4" key="1">
    <citation type="submission" date="2019-10" db="EMBL/GenBank/DDBJ databases">
        <authorList>
            <person name="Palmer J.M."/>
        </authorList>
    </citation>
    <scope>NUCLEOTIDE SEQUENCE [LARGE SCALE GENOMIC DNA]</scope>
    <source>
        <strain evidence="3 4">TWF730</strain>
    </source>
</reference>
<accession>A0AAV9UNF2</accession>
<feature type="transmembrane region" description="Helical" evidence="2">
    <location>
        <begin position="263"/>
        <end position="284"/>
    </location>
</feature>
<keyword evidence="2" id="KW-0812">Transmembrane</keyword>
<feature type="region of interest" description="Disordered" evidence="1">
    <location>
        <begin position="1"/>
        <end position="26"/>
    </location>
</feature>
<feature type="transmembrane region" description="Helical" evidence="2">
    <location>
        <begin position="80"/>
        <end position="101"/>
    </location>
</feature>
<proteinExistence type="predicted"/>
<evidence type="ECO:0000313" key="4">
    <source>
        <dbReference type="Proteomes" id="UP001373714"/>
    </source>
</evidence>
<keyword evidence="2" id="KW-0472">Membrane</keyword>
<comment type="caution">
    <text evidence="3">The sequence shown here is derived from an EMBL/GenBank/DDBJ whole genome shotgun (WGS) entry which is preliminary data.</text>
</comment>
<dbReference type="EMBL" id="JAVHNS010000009">
    <property type="protein sequence ID" value="KAK6343732.1"/>
    <property type="molecule type" value="Genomic_DNA"/>
</dbReference>
<protein>
    <submittedName>
        <fullName evidence="3">Uncharacterized protein</fullName>
    </submittedName>
</protein>
<dbReference type="Proteomes" id="UP001373714">
    <property type="component" value="Unassembled WGS sequence"/>
</dbReference>
<organism evidence="3 4">
    <name type="scientific">Orbilia blumenaviensis</name>
    <dbReference type="NCBI Taxonomy" id="1796055"/>
    <lineage>
        <taxon>Eukaryota</taxon>
        <taxon>Fungi</taxon>
        <taxon>Dikarya</taxon>
        <taxon>Ascomycota</taxon>
        <taxon>Pezizomycotina</taxon>
        <taxon>Orbiliomycetes</taxon>
        <taxon>Orbiliales</taxon>
        <taxon>Orbiliaceae</taxon>
        <taxon>Orbilia</taxon>
    </lineage>
</organism>
<feature type="transmembrane region" description="Helical" evidence="2">
    <location>
        <begin position="300"/>
        <end position="318"/>
    </location>
</feature>
<gene>
    <name evidence="3" type="ORF">TWF730_011321</name>
</gene>
<evidence type="ECO:0000256" key="2">
    <source>
        <dbReference type="SAM" id="Phobius"/>
    </source>
</evidence>
<evidence type="ECO:0000256" key="1">
    <source>
        <dbReference type="SAM" id="MobiDB-lite"/>
    </source>
</evidence>
<evidence type="ECO:0000313" key="3">
    <source>
        <dbReference type="EMBL" id="KAK6343732.1"/>
    </source>
</evidence>
<keyword evidence="2" id="KW-1133">Transmembrane helix</keyword>
<keyword evidence="4" id="KW-1185">Reference proteome</keyword>
<dbReference type="AlphaFoldDB" id="A0AAV9UNF2"/>
<feature type="transmembrane region" description="Helical" evidence="2">
    <location>
        <begin position="230"/>
        <end position="251"/>
    </location>
</feature>
<feature type="transmembrane region" description="Helical" evidence="2">
    <location>
        <begin position="158"/>
        <end position="179"/>
    </location>
</feature>
<sequence length="319" mass="34781">MPVYRRPTSSGTHVGTGSDYGGVGIAPRPPTGSSAGIFISALAQYYGRNSGSYDTENPPPIPLEWMMSPSDPRGCPKAEATLTAFGVTALVIALGVTLVSYQPFTRKVTFGCFGKKDSSGVWWTWILTTSMTLIGYLGASLLVVNSEGYEHLLFRNVFALYVSKPSFAMSILSILRIVFYSSKGESIFVDGYISTALSELLLKIVSAAFIHTTWQRLPNEEVKEYMGGVLLYMKLLPLLAVVCYIVVPIWHRHPAIKTPMEKLIHGFCAAICVTAVVMGPWLYWSYFLSLPGALWCPPKLASQGALWTVFSILGGLVGV</sequence>
<name>A0AAV9UNF2_9PEZI</name>
<feature type="transmembrane region" description="Helical" evidence="2">
    <location>
        <begin position="122"/>
        <end position="146"/>
    </location>
</feature>